<dbReference type="InterPro" id="IPR029033">
    <property type="entry name" value="His_PPase_superfam"/>
</dbReference>
<evidence type="ECO:0000256" key="2">
    <source>
        <dbReference type="ARBA" id="ARBA00023235"/>
    </source>
</evidence>
<dbReference type="CDD" id="cd07067">
    <property type="entry name" value="HP_PGM_like"/>
    <property type="match status" value="1"/>
</dbReference>
<dbReference type="EMBL" id="QKZS01000020">
    <property type="protein sequence ID" value="PZX48760.1"/>
    <property type="molecule type" value="Genomic_DNA"/>
</dbReference>
<evidence type="ECO:0000313" key="5">
    <source>
        <dbReference type="EMBL" id="PZX48760.1"/>
    </source>
</evidence>
<feature type="binding site" evidence="3">
    <location>
        <begin position="8"/>
        <end position="15"/>
    </location>
    <ligand>
        <name>substrate</name>
    </ligand>
</feature>
<dbReference type="GO" id="GO:0016791">
    <property type="term" value="F:phosphatase activity"/>
    <property type="evidence" value="ECO:0007669"/>
    <property type="project" value="TreeGrafter"/>
</dbReference>
<evidence type="ECO:0000256" key="3">
    <source>
        <dbReference type="PIRSR" id="PIRSR613078-2"/>
    </source>
</evidence>
<dbReference type="SUPFAM" id="SSF53254">
    <property type="entry name" value="Phosphoglycerate mutase-like"/>
    <property type="match status" value="1"/>
</dbReference>
<dbReference type="SMART" id="SM00855">
    <property type="entry name" value="PGAM"/>
    <property type="match status" value="1"/>
</dbReference>
<dbReference type="PANTHER" id="PTHR48100">
    <property type="entry name" value="BROAD-SPECIFICITY PHOSPHATASE YOR283W-RELATED"/>
    <property type="match status" value="1"/>
</dbReference>
<evidence type="ECO:0000256" key="1">
    <source>
        <dbReference type="ARBA" id="ARBA00023152"/>
    </source>
</evidence>
<dbReference type="AlphaFoldDB" id="A0A2W7QRV0"/>
<dbReference type="InterPro" id="IPR013078">
    <property type="entry name" value="His_Pase_superF_clade-1"/>
</dbReference>
<evidence type="ECO:0000256" key="4">
    <source>
        <dbReference type="SAM" id="MobiDB-lite"/>
    </source>
</evidence>
<dbReference type="Proteomes" id="UP000249538">
    <property type="component" value="Unassembled WGS sequence"/>
</dbReference>
<protein>
    <submittedName>
        <fullName evidence="5">Putative phosphoglycerate mutase</fullName>
    </submittedName>
</protein>
<sequence length="279" mass="29574">MKRLLLVRHGESVWNATRRLQGQADIPLSERGQDQVRALAPLVARLAPDLVLTSDLQRARQSATLLGHPKARLQPLLREISVGDWTGESIDALDPGLYQGWREGSHVPEGGESWAAFSARTGRAVDEAQAEGQATVLMVCHGGVIRALLDRLAGLAPRHILPVGPARLTVLGFRNGLARLEALNVTPGGLSLDAPDSTPTAWPCVLQPAQARRSLISCCSTRIARASRSAAGVSTFATGDPSMQPEQAGIPPRDASAGQRLQPPRAANTHPAELGLPGV</sequence>
<organism evidence="5 6">
    <name type="scientific">Cereibacter changlensis</name>
    <dbReference type="NCBI Taxonomy" id="402884"/>
    <lineage>
        <taxon>Bacteria</taxon>
        <taxon>Pseudomonadati</taxon>
        <taxon>Pseudomonadota</taxon>
        <taxon>Alphaproteobacteria</taxon>
        <taxon>Rhodobacterales</taxon>
        <taxon>Paracoccaceae</taxon>
        <taxon>Cereibacter</taxon>
    </lineage>
</organism>
<dbReference type="PROSITE" id="PS00175">
    <property type="entry name" value="PG_MUTASE"/>
    <property type="match status" value="1"/>
</dbReference>
<dbReference type="Pfam" id="PF00300">
    <property type="entry name" value="His_Phos_1"/>
    <property type="match status" value="1"/>
</dbReference>
<keyword evidence="2" id="KW-0413">Isomerase</keyword>
<feature type="region of interest" description="Disordered" evidence="4">
    <location>
        <begin position="233"/>
        <end position="279"/>
    </location>
</feature>
<keyword evidence="1" id="KW-0324">Glycolysis</keyword>
<name>A0A2W7QRV0_9RHOB</name>
<dbReference type="PANTHER" id="PTHR48100:SF1">
    <property type="entry name" value="HISTIDINE PHOSPHATASE FAMILY PROTEIN-RELATED"/>
    <property type="match status" value="1"/>
</dbReference>
<dbReference type="InterPro" id="IPR050275">
    <property type="entry name" value="PGM_Phosphatase"/>
</dbReference>
<proteinExistence type="predicted"/>
<comment type="caution">
    <text evidence="5">The sequence shown here is derived from an EMBL/GenBank/DDBJ whole genome shotgun (WGS) entry which is preliminary data.</text>
</comment>
<evidence type="ECO:0000313" key="6">
    <source>
        <dbReference type="Proteomes" id="UP000249538"/>
    </source>
</evidence>
<gene>
    <name evidence="5" type="ORF">LX76_04131</name>
</gene>
<dbReference type="GO" id="GO:0005737">
    <property type="term" value="C:cytoplasm"/>
    <property type="evidence" value="ECO:0007669"/>
    <property type="project" value="TreeGrafter"/>
</dbReference>
<feature type="binding site" evidence="3">
    <location>
        <position position="58"/>
    </location>
    <ligand>
        <name>substrate</name>
    </ligand>
</feature>
<dbReference type="InterPro" id="IPR001345">
    <property type="entry name" value="PG/BPGM_mutase_AS"/>
</dbReference>
<reference evidence="5 6" key="1">
    <citation type="submission" date="2018-06" db="EMBL/GenBank/DDBJ databases">
        <title>Genomic Encyclopedia of Archaeal and Bacterial Type Strains, Phase II (KMG-II): from individual species to whole genera.</title>
        <authorList>
            <person name="Goeker M."/>
        </authorList>
    </citation>
    <scope>NUCLEOTIDE SEQUENCE [LARGE SCALE GENOMIC DNA]</scope>
    <source>
        <strain evidence="5 6">DSM 18774</strain>
    </source>
</reference>
<dbReference type="Gene3D" id="3.40.50.1240">
    <property type="entry name" value="Phosphoglycerate mutase-like"/>
    <property type="match status" value="1"/>
</dbReference>
<accession>A0A2W7QRV0</accession>